<sequence>MVEWFPRQAHDAQGWDGKYEGKELPTGDYWYVIQLNGEEDSREFVGHFTLYR</sequence>
<dbReference type="InterPro" id="IPR026341">
    <property type="entry name" value="T9SS_type_B"/>
</dbReference>
<dbReference type="NCBIfam" id="TIGR04131">
    <property type="entry name" value="Bac_Flav_CTERM"/>
    <property type="match status" value="1"/>
</dbReference>
<dbReference type="Proteomes" id="UP001059209">
    <property type="component" value="Chromosome"/>
</dbReference>
<evidence type="ECO:0000313" key="2">
    <source>
        <dbReference type="Proteomes" id="UP001059209"/>
    </source>
</evidence>
<gene>
    <name evidence="1" type="ORF">NYZ99_20115</name>
</gene>
<reference evidence="1" key="1">
    <citation type="submission" date="2022-09" db="EMBL/GenBank/DDBJ databases">
        <title>Maribacter litopenaei sp. nov., isolated from the intestinal tract of the Pacific White Shrimp, Litopenaeus vannamei.</title>
        <authorList>
            <person name="Kim S.Y."/>
            <person name="Hwang C.Y."/>
        </authorList>
    </citation>
    <scope>NUCLEOTIDE SEQUENCE</scope>
    <source>
        <strain evidence="1">HL-LV01</strain>
    </source>
</reference>
<evidence type="ECO:0000313" key="1">
    <source>
        <dbReference type="EMBL" id="UWX54991.1"/>
    </source>
</evidence>
<organism evidence="1 2">
    <name type="scientific">Maribacter litopenaei</name>
    <dbReference type="NCBI Taxonomy" id="2976127"/>
    <lineage>
        <taxon>Bacteria</taxon>
        <taxon>Pseudomonadati</taxon>
        <taxon>Bacteroidota</taxon>
        <taxon>Flavobacteriia</taxon>
        <taxon>Flavobacteriales</taxon>
        <taxon>Flavobacteriaceae</taxon>
        <taxon>Maribacter</taxon>
    </lineage>
</organism>
<dbReference type="RefSeq" id="WP_260572843.1">
    <property type="nucleotide sequence ID" value="NZ_CP104205.1"/>
</dbReference>
<keyword evidence="2" id="KW-1185">Reference proteome</keyword>
<proteinExistence type="predicted"/>
<protein>
    <submittedName>
        <fullName evidence="1">T9SS type B sorting domain-containing protein</fullName>
    </submittedName>
</protein>
<dbReference type="EMBL" id="CP104205">
    <property type="protein sequence ID" value="UWX54991.1"/>
    <property type="molecule type" value="Genomic_DNA"/>
</dbReference>
<name>A0ABY5YAP2_9FLAO</name>
<accession>A0ABY5YAP2</accession>